<evidence type="ECO:0000313" key="2">
    <source>
        <dbReference type="EMBL" id="ETO12747.1"/>
    </source>
</evidence>
<comment type="caution">
    <text evidence="2">The sequence shown here is derived from an EMBL/GenBank/DDBJ whole genome shotgun (WGS) entry which is preliminary data.</text>
</comment>
<dbReference type="Proteomes" id="UP000023152">
    <property type="component" value="Unassembled WGS sequence"/>
</dbReference>
<organism evidence="2 3">
    <name type="scientific">Reticulomyxa filosa</name>
    <dbReference type="NCBI Taxonomy" id="46433"/>
    <lineage>
        <taxon>Eukaryota</taxon>
        <taxon>Sar</taxon>
        <taxon>Rhizaria</taxon>
        <taxon>Retaria</taxon>
        <taxon>Foraminifera</taxon>
        <taxon>Monothalamids</taxon>
        <taxon>Reticulomyxidae</taxon>
        <taxon>Reticulomyxa</taxon>
    </lineage>
</organism>
<name>X6MH38_RETFI</name>
<keyword evidence="3" id="KW-1185">Reference proteome</keyword>
<sequence length="245" mass="28563">MYGITHCSGKKETALRALEGSNQRMSKLEHALTKERDNVREVALLLEQDQSKYTTLQLEQRSLTNQVIVLRHKITEQYAKILKLTERKDHLETLEAEKKELESALTEAQSKEKEHAQEVAATEHIYAVQQDSYHNSTAEDYQKQVQNTNMLPTCTHKHILKQFLTRETSIAYNDLETDNDEDNVIELNWAYCIKLQDENGQITASKWVELMIFVDKLHLSQKFVQASRVEMDNQNVDCYLDEYKN</sequence>
<evidence type="ECO:0000313" key="3">
    <source>
        <dbReference type="Proteomes" id="UP000023152"/>
    </source>
</evidence>
<accession>X6MH38</accession>
<proteinExistence type="predicted"/>
<protein>
    <submittedName>
        <fullName evidence="2">Uncharacterized protein</fullName>
    </submittedName>
</protein>
<evidence type="ECO:0000256" key="1">
    <source>
        <dbReference type="SAM" id="Coils"/>
    </source>
</evidence>
<dbReference type="AlphaFoldDB" id="X6MH38"/>
<keyword evidence="1" id="KW-0175">Coiled coil</keyword>
<dbReference type="EMBL" id="ASPP01021124">
    <property type="protein sequence ID" value="ETO12747.1"/>
    <property type="molecule type" value="Genomic_DNA"/>
</dbReference>
<reference evidence="2 3" key="1">
    <citation type="journal article" date="2013" name="Curr. Biol.">
        <title>The Genome of the Foraminiferan Reticulomyxa filosa.</title>
        <authorList>
            <person name="Glockner G."/>
            <person name="Hulsmann N."/>
            <person name="Schleicher M."/>
            <person name="Noegel A.A."/>
            <person name="Eichinger L."/>
            <person name="Gallinger C."/>
            <person name="Pawlowski J."/>
            <person name="Sierra R."/>
            <person name="Euteneuer U."/>
            <person name="Pillet L."/>
            <person name="Moustafa A."/>
            <person name="Platzer M."/>
            <person name="Groth M."/>
            <person name="Szafranski K."/>
            <person name="Schliwa M."/>
        </authorList>
    </citation>
    <scope>NUCLEOTIDE SEQUENCE [LARGE SCALE GENOMIC DNA]</scope>
</reference>
<feature type="coiled-coil region" evidence="1">
    <location>
        <begin position="84"/>
        <end position="118"/>
    </location>
</feature>
<gene>
    <name evidence="2" type="ORF">RFI_24629</name>
</gene>